<comment type="caution">
    <text evidence="4">The sequence shown here is derived from an EMBL/GenBank/DDBJ whole genome shotgun (WGS) entry which is preliminary data.</text>
</comment>
<comment type="function">
    <text evidence="1">Hydrolyzes indole-3-acetamide (IAM) into indole-3-acetic acid (IAA).</text>
</comment>
<gene>
    <name evidence="4" type="ORF">HNR59_003312</name>
</gene>
<dbReference type="Gene3D" id="3.90.1300.10">
    <property type="entry name" value="Amidase signature (AS) domain"/>
    <property type="match status" value="1"/>
</dbReference>
<dbReference type="PROSITE" id="PS00571">
    <property type="entry name" value="AMIDASES"/>
    <property type="match status" value="1"/>
</dbReference>
<protein>
    <recommendedName>
        <fullName evidence="2">Indoleacetamide hydrolase</fullName>
    </recommendedName>
</protein>
<dbReference type="InterPro" id="IPR020556">
    <property type="entry name" value="Amidase_CS"/>
</dbReference>
<dbReference type="EMBL" id="JACHEU010000003">
    <property type="protein sequence ID" value="MBB6013918.1"/>
    <property type="molecule type" value="Genomic_DNA"/>
</dbReference>
<keyword evidence="5" id="KW-1185">Reference proteome</keyword>
<evidence type="ECO:0000313" key="5">
    <source>
        <dbReference type="Proteomes" id="UP000533306"/>
    </source>
</evidence>
<dbReference type="NCBIfam" id="NF005686">
    <property type="entry name" value="PRK07486.1"/>
    <property type="match status" value="1"/>
</dbReference>
<evidence type="ECO:0000259" key="3">
    <source>
        <dbReference type="Pfam" id="PF01425"/>
    </source>
</evidence>
<dbReference type="GO" id="GO:0016787">
    <property type="term" value="F:hydrolase activity"/>
    <property type="evidence" value="ECO:0007669"/>
    <property type="project" value="UniProtKB-KW"/>
</dbReference>
<dbReference type="PANTHER" id="PTHR11895">
    <property type="entry name" value="TRANSAMIDASE"/>
    <property type="match status" value="1"/>
</dbReference>
<accession>A0A7W9S6I0</accession>
<sequence length="488" mass="53490">MSESTMKQDYTLPELCKFEAVPLAAMLRRKEVSAVEVMKTYLDHIDAVNPAVNAIVSLRPREDLLAEAEQADLALARNEEVGPLHGIPQAIKDLAQTRGLRTTLGCLLFENHIPEEDSIFVARMRKAGAIIMGKTNVPELGLGSNSYNPIFGLTRNAYDPDHVGGGSSGGAGVALALRMLPVADGSDMGGSLRNPAAFNNVYGFRVSQDLIPIEGVDVFYSQMPVVGPMGRSVEDLAMLLSVQAGYDARAALSLDNPQGWLSGLAPADPKKLRIGWLGDFGGHLPFEPGVLELTRKAVSLFAEEGAVVEDVEPFFDMAQLWEAFMTLRSQRVGGKLHAAYQNPKTRSLLKPEAIWEVERSLGQSGLDVYNASVVRTSWYLALLRLYERYDFLVLPSAQVFPFRAGIDWPQEVGGRKMDSYHRWMEVVIGSTMSGCPAISVPAGFNENGLPMGFQIMGRPRGDRSVLEATLLYERISNWHKRLPPMIAS</sequence>
<name>A0A7W9S6I0_9HYPH</name>
<dbReference type="AlphaFoldDB" id="A0A7W9S6I0"/>
<dbReference type="InterPro" id="IPR036928">
    <property type="entry name" value="AS_sf"/>
</dbReference>
<reference evidence="4 5" key="1">
    <citation type="submission" date="2020-08" db="EMBL/GenBank/DDBJ databases">
        <title>Genomic Encyclopedia of Type Strains, Phase IV (KMG-IV): sequencing the most valuable type-strain genomes for metagenomic binning, comparative biology and taxonomic classification.</title>
        <authorList>
            <person name="Goeker M."/>
        </authorList>
    </citation>
    <scope>NUCLEOTIDE SEQUENCE [LARGE SCALE GENOMIC DNA]</scope>
    <source>
        <strain evidence="4 5">DSM 11099</strain>
    </source>
</reference>
<dbReference type="Pfam" id="PF01425">
    <property type="entry name" value="Amidase"/>
    <property type="match status" value="1"/>
</dbReference>
<organism evidence="4 5">
    <name type="scientific">Aquamicrobium lusatiense</name>
    <dbReference type="NCBI Taxonomy" id="89772"/>
    <lineage>
        <taxon>Bacteria</taxon>
        <taxon>Pseudomonadati</taxon>
        <taxon>Pseudomonadota</taxon>
        <taxon>Alphaproteobacteria</taxon>
        <taxon>Hyphomicrobiales</taxon>
        <taxon>Phyllobacteriaceae</taxon>
        <taxon>Aquamicrobium</taxon>
    </lineage>
</organism>
<dbReference type="SUPFAM" id="SSF75304">
    <property type="entry name" value="Amidase signature (AS) enzymes"/>
    <property type="match status" value="1"/>
</dbReference>
<dbReference type="PANTHER" id="PTHR11895:SF76">
    <property type="entry name" value="INDOLEACETAMIDE HYDROLASE"/>
    <property type="match status" value="1"/>
</dbReference>
<evidence type="ECO:0000313" key="4">
    <source>
        <dbReference type="EMBL" id="MBB6013918.1"/>
    </source>
</evidence>
<evidence type="ECO:0000256" key="2">
    <source>
        <dbReference type="ARBA" id="ARBA00021874"/>
    </source>
</evidence>
<keyword evidence="4" id="KW-0378">Hydrolase</keyword>
<evidence type="ECO:0000256" key="1">
    <source>
        <dbReference type="ARBA" id="ARBA00003871"/>
    </source>
</evidence>
<dbReference type="RefSeq" id="WP_210307387.1">
    <property type="nucleotide sequence ID" value="NZ_JACHEU010000003.1"/>
</dbReference>
<dbReference type="InterPro" id="IPR023631">
    <property type="entry name" value="Amidase_dom"/>
</dbReference>
<feature type="domain" description="Amidase" evidence="3">
    <location>
        <begin position="36"/>
        <end position="466"/>
    </location>
</feature>
<dbReference type="Proteomes" id="UP000533306">
    <property type="component" value="Unassembled WGS sequence"/>
</dbReference>
<proteinExistence type="predicted"/>
<dbReference type="InterPro" id="IPR000120">
    <property type="entry name" value="Amidase"/>
</dbReference>